<reference evidence="1 2" key="1">
    <citation type="submission" date="2016-03" db="EMBL/GenBank/DDBJ databases">
        <authorList>
            <person name="Montgomery M.T."/>
            <person name="Guerrero C.A."/>
            <person name="Mavrich T.N."/>
            <person name="Pope W.H."/>
            <person name="Garlena R.A."/>
            <person name="Russell D.A."/>
            <person name="Jacobs-Sera D."/>
            <person name="Hendrix R.W."/>
            <person name="Hatfull G.F."/>
        </authorList>
    </citation>
    <scope>NUCLEOTIDE SEQUENCE [LARGE SCALE GENOMIC DNA]</scope>
</reference>
<dbReference type="Proteomes" id="UP000202160">
    <property type="component" value="Segment"/>
</dbReference>
<sequence length="58" mass="6900">MKNGAISICKDCDRAIMYIEYSQWNGFEYEVLDAWWNHFTPLVGHEGDPRKLFLPETY</sequence>
<dbReference type="GeneID" id="28378692"/>
<dbReference type="OrthoDB" id="35253at10239"/>
<proteinExistence type="predicted"/>
<keyword evidence="2" id="KW-1185">Reference proteome</keyword>
<accession>A0A160DG53</accession>
<name>A0A160DG53_9CAUD</name>
<dbReference type="RefSeq" id="YP_009269338.1">
    <property type="nucleotide sequence ID" value="NC_030698.1"/>
</dbReference>
<organism evidence="1 2">
    <name type="scientific">Gordonia phage Soups</name>
    <dbReference type="NCBI Taxonomy" id="1838079"/>
    <lineage>
        <taxon>Viruses</taxon>
        <taxon>Duplodnaviria</taxon>
        <taxon>Heunggongvirae</taxon>
        <taxon>Uroviricota</taxon>
        <taxon>Caudoviricetes</taxon>
        <taxon>Soupsvirus</taxon>
        <taxon>Soupsvirus soups</taxon>
    </lineage>
</organism>
<dbReference type="EMBL" id="KU998249">
    <property type="protein sequence ID" value="ANA86975.1"/>
    <property type="molecule type" value="Genomic_DNA"/>
</dbReference>
<evidence type="ECO:0000313" key="1">
    <source>
        <dbReference type="EMBL" id="ANA86975.1"/>
    </source>
</evidence>
<dbReference type="KEGG" id="vg:28378692"/>
<protein>
    <submittedName>
        <fullName evidence="1">Uncharacterized protein</fullName>
    </submittedName>
</protein>
<gene>
    <name evidence="1" type="primary">40</name>
    <name evidence="1" type="ORF">PBI_SOUPS_40</name>
</gene>
<evidence type="ECO:0000313" key="2">
    <source>
        <dbReference type="Proteomes" id="UP000202160"/>
    </source>
</evidence>